<dbReference type="Proteomes" id="UP000007879">
    <property type="component" value="Unassembled WGS sequence"/>
</dbReference>
<evidence type="ECO:0000313" key="3">
    <source>
        <dbReference type="Proteomes" id="UP000007879"/>
    </source>
</evidence>
<dbReference type="GeneID" id="100637934"/>
<name>A0AAN0IIQ3_AMPQE</name>
<dbReference type="InterPro" id="IPR058913">
    <property type="entry name" value="Integrase_dom_put"/>
</dbReference>
<reference evidence="3" key="1">
    <citation type="journal article" date="2010" name="Nature">
        <title>The Amphimedon queenslandica genome and the evolution of animal complexity.</title>
        <authorList>
            <person name="Srivastava M."/>
            <person name="Simakov O."/>
            <person name="Chapman J."/>
            <person name="Fahey B."/>
            <person name="Gauthier M.E."/>
            <person name="Mitros T."/>
            <person name="Richards G.S."/>
            <person name="Conaco C."/>
            <person name="Dacre M."/>
            <person name="Hellsten U."/>
            <person name="Larroux C."/>
            <person name="Putnam N.H."/>
            <person name="Stanke M."/>
            <person name="Adamska M."/>
            <person name="Darling A."/>
            <person name="Degnan S.M."/>
            <person name="Oakley T.H."/>
            <person name="Plachetzki D.C."/>
            <person name="Zhai Y."/>
            <person name="Adamski M."/>
            <person name="Calcino A."/>
            <person name="Cummins S.F."/>
            <person name="Goodstein D.M."/>
            <person name="Harris C."/>
            <person name="Jackson D.J."/>
            <person name="Leys S.P."/>
            <person name="Shu S."/>
            <person name="Woodcroft B.J."/>
            <person name="Vervoort M."/>
            <person name="Kosik K.S."/>
            <person name="Manning G."/>
            <person name="Degnan B.M."/>
            <person name="Rokhsar D.S."/>
        </authorList>
    </citation>
    <scope>NUCLEOTIDE SEQUENCE [LARGE SCALE GENOMIC DNA]</scope>
</reference>
<dbReference type="KEGG" id="aqu:100637934"/>
<organism evidence="2 3">
    <name type="scientific">Amphimedon queenslandica</name>
    <name type="common">Sponge</name>
    <dbReference type="NCBI Taxonomy" id="400682"/>
    <lineage>
        <taxon>Eukaryota</taxon>
        <taxon>Metazoa</taxon>
        <taxon>Porifera</taxon>
        <taxon>Demospongiae</taxon>
        <taxon>Heteroscleromorpha</taxon>
        <taxon>Haplosclerida</taxon>
        <taxon>Niphatidae</taxon>
        <taxon>Amphimedon</taxon>
    </lineage>
</organism>
<accession>A0AAN0IIQ3</accession>
<dbReference type="AlphaFoldDB" id="A0AAN0IIQ3"/>
<feature type="domain" description="Integrase core" evidence="1">
    <location>
        <begin position="141"/>
        <end position="303"/>
    </location>
</feature>
<keyword evidence="3" id="KW-1185">Reference proteome</keyword>
<dbReference type="RefSeq" id="XP_003390283.2">
    <property type="nucleotide sequence ID" value="XM_003390235.3"/>
</dbReference>
<dbReference type="EnsemblMetazoa" id="XM_003390235.3">
    <property type="protein sequence ID" value="XP_003390283.2"/>
    <property type="gene ID" value="LOC100637934"/>
</dbReference>
<sequence>MRKLHSQLPAMEDVPLALVENFMKSGLTYDEISSELRERFPDRRGLSSRTVRRYCKTNNLTHMTSRELQDLVEQAITEVGSLYGRKLMTGYLFSKGYRVSQPRVASALWEVAPEAYEGRRNDLLERSNPVPYHACHFGHKIHMDQNEKLSLFGVTSVIARDGYSGKIVAFGIMPVKNCIAIYDLVFRKAVIENGLWHQVRVDHGREFYLVLRIQDHLRTNRGPRSIASYVQSPSTENLTIERIWPEVNSRVNYPIKRLLLAMAESGTINMESDMHKFCVSFVSCQVAHVGIKRFVESWNYHAIPGKGIPEALSRQNNYISAIDAADIPSVEEAIDLYESEGGSLQRYSYFGLDPLSQRPDLVLRRDEMMKRANPSFSDIFTNIIAGDGMYFENIILFCISVTNHLSSLF</sequence>
<evidence type="ECO:0000313" key="2">
    <source>
        <dbReference type="EnsemblMetazoa" id="XP_003390283.2"/>
    </source>
</evidence>
<evidence type="ECO:0000259" key="1">
    <source>
        <dbReference type="Pfam" id="PF24764"/>
    </source>
</evidence>
<dbReference type="Pfam" id="PF24764">
    <property type="entry name" value="rva_4"/>
    <property type="match status" value="1"/>
</dbReference>
<dbReference type="PANTHER" id="PTHR46791:SF5">
    <property type="entry name" value="CLR5 DOMAIN-CONTAINING PROTEIN-RELATED"/>
    <property type="match status" value="1"/>
</dbReference>
<protein>
    <recommendedName>
        <fullName evidence="1">Integrase core domain-containing protein</fullName>
    </recommendedName>
</protein>
<proteinExistence type="predicted"/>
<dbReference type="PANTHER" id="PTHR46791">
    <property type="entry name" value="EXPRESSED PROTEIN"/>
    <property type="match status" value="1"/>
</dbReference>
<reference evidence="2" key="2">
    <citation type="submission" date="2024-06" db="UniProtKB">
        <authorList>
            <consortium name="EnsemblMetazoa"/>
        </authorList>
    </citation>
    <scope>IDENTIFICATION</scope>
</reference>